<dbReference type="HOGENOM" id="CLU_2545035_0_0_1"/>
<sequence length="83" mass="8781">MERGAAVHCIPGTTDASHGPTLGATTYHKIYVAIKASGVRPPKDTKEAAEDVSSCGRHECSSIMNYANNFAGHVCHPRRCPSG</sequence>
<dbReference type="Proteomes" id="UP000001292">
    <property type="component" value="Unassembled WGS sequence"/>
</dbReference>
<proteinExistence type="predicted"/>
<organism evidence="2">
    <name type="scientific">Drosophila sechellia</name>
    <name type="common">Fruit fly</name>
    <dbReference type="NCBI Taxonomy" id="7238"/>
    <lineage>
        <taxon>Eukaryota</taxon>
        <taxon>Metazoa</taxon>
        <taxon>Ecdysozoa</taxon>
        <taxon>Arthropoda</taxon>
        <taxon>Hexapoda</taxon>
        <taxon>Insecta</taxon>
        <taxon>Pterygota</taxon>
        <taxon>Neoptera</taxon>
        <taxon>Endopterygota</taxon>
        <taxon>Diptera</taxon>
        <taxon>Brachycera</taxon>
        <taxon>Muscomorpha</taxon>
        <taxon>Ephydroidea</taxon>
        <taxon>Drosophilidae</taxon>
        <taxon>Drosophila</taxon>
        <taxon>Sophophora</taxon>
    </lineage>
</organism>
<evidence type="ECO:0000313" key="1">
    <source>
        <dbReference type="EMBL" id="EDW56515.1"/>
    </source>
</evidence>
<gene>
    <name evidence="1" type="primary">Dsec\GM11688</name>
    <name evidence="1" type="ORF">Dsec_GM11688</name>
</gene>
<reference evidence="1 2" key="1">
    <citation type="journal article" date="2007" name="Nature">
        <title>Evolution of genes and genomes on the Drosophila phylogeny.</title>
        <authorList>
            <consortium name="Drosophila 12 Genomes Consortium"/>
            <person name="Clark A.G."/>
            <person name="Eisen M.B."/>
            <person name="Smith D.R."/>
            <person name="Bergman C.M."/>
            <person name="Oliver B."/>
            <person name="Markow T.A."/>
            <person name="Kaufman T.C."/>
            <person name="Kellis M."/>
            <person name="Gelbart W."/>
            <person name="Iyer V.N."/>
            <person name="Pollard D.A."/>
            <person name="Sackton T.B."/>
            <person name="Larracuente A.M."/>
            <person name="Singh N.D."/>
            <person name="Abad J.P."/>
            <person name="Abt D.N."/>
            <person name="Adryan B."/>
            <person name="Aguade M."/>
            <person name="Akashi H."/>
            <person name="Anderson W.W."/>
            <person name="Aquadro C.F."/>
            <person name="Ardell D.H."/>
            <person name="Arguello R."/>
            <person name="Artieri C.G."/>
            <person name="Barbash D.A."/>
            <person name="Barker D."/>
            <person name="Barsanti P."/>
            <person name="Batterham P."/>
            <person name="Batzoglou S."/>
            <person name="Begun D."/>
            <person name="Bhutkar A."/>
            <person name="Blanco E."/>
            <person name="Bosak S.A."/>
            <person name="Bradley R.K."/>
            <person name="Brand A.D."/>
            <person name="Brent M.R."/>
            <person name="Brooks A.N."/>
            <person name="Brown R.H."/>
            <person name="Butlin R.K."/>
            <person name="Caggese C."/>
            <person name="Calvi B.R."/>
            <person name="Bernardo de Carvalho A."/>
            <person name="Caspi A."/>
            <person name="Castrezana S."/>
            <person name="Celniker S.E."/>
            <person name="Chang J.L."/>
            <person name="Chapple C."/>
            <person name="Chatterji S."/>
            <person name="Chinwalla A."/>
            <person name="Civetta A."/>
            <person name="Clifton S.W."/>
            <person name="Comeron J.M."/>
            <person name="Costello J.C."/>
            <person name="Coyne J.A."/>
            <person name="Daub J."/>
            <person name="David R.G."/>
            <person name="Delcher A.L."/>
            <person name="Delehaunty K."/>
            <person name="Do C.B."/>
            <person name="Ebling H."/>
            <person name="Edwards K."/>
            <person name="Eickbush T."/>
            <person name="Evans J.D."/>
            <person name="Filipski A."/>
            <person name="Findeiss S."/>
            <person name="Freyhult E."/>
            <person name="Fulton L."/>
            <person name="Fulton R."/>
            <person name="Garcia A.C."/>
            <person name="Gardiner A."/>
            <person name="Garfield D.A."/>
            <person name="Garvin B.E."/>
            <person name="Gibson G."/>
            <person name="Gilbert D."/>
            <person name="Gnerre S."/>
            <person name="Godfrey J."/>
            <person name="Good R."/>
            <person name="Gotea V."/>
            <person name="Gravely B."/>
            <person name="Greenberg A.J."/>
            <person name="Griffiths-Jones S."/>
            <person name="Gross S."/>
            <person name="Guigo R."/>
            <person name="Gustafson E.A."/>
            <person name="Haerty W."/>
            <person name="Hahn M.W."/>
            <person name="Halligan D.L."/>
            <person name="Halpern A.L."/>
            <person name="Halter G.M."/>
            <person name="Han M.V."/>
            <person name="Heger A."/>
            <person name="Hillier L."/>
            <person name="Hinrichs A.S."/>
            <person name="Holmes I."/>
            <person name="Hoskins R.A."/>
            <person name="Hubisz M.J."/>
            <person name="Hultmark D."/>
            <person name="Huntley M.A."/>
            <person name="Jaffe D.B."/>
            <person name="Jagadeeshan S."/>
            <person name="Jeck W.R."/>
            <person name="Johnson J."/>
            <person name="Jones C.D."/>
            <person name="Jordan W.C."/>
            <person name="Karpen G.H."/>
            <person name="Kataoka E."/>
            <person name="Keightley P.D."/>
            <person name="Kheradpour P."/>
            <person name="Kirkness E.F."/>
            <person name="Koerich L.B."/>
            <person name="Kristiansen K."/>
            <person name="Kudrna D."/>
            <person name="Kulathinal R.J."/>
            <person name="Kumar S."/>
            <person name="Kwok R."/>
            <person name="Lander E."/>
            <person name="Langley C.H."/>
            <person name="Lapoint R."/>
            <person name="Lazzaro B.P."/>
            <person name="Lee S.J."/>
            <person name="Levesque L."/>
            <person name="Li R."/>
            <person name="Lin C.F."/>
            <person name="Lin M.F."/>
            <person name="Lindblad-Toh K."/>
            <person name="Llopart A."/>
            <person name="Long M."/>
            <person name="Low L."/>
            <person name="Lozovsky E."/>
            <person name="Lu J."/>
            <person name="Luo M."/>
            <person name="Machado C.A."/>
            <person name="Makalowski W."/>
            <person name="Marzo M."/>
            <person name="Matsuda M."/>
            <person name="Matzkin L."/>
            <person name="McAllister B."/>
            <person name="McBride C.S."/>
            <person name="McKernan B."/>
            <person name="McKernan K."/>
            <person name="Mendez-Lago M."/>
            <person name="Minx P."/>
            <person name="Mollenhauer M.U."/>
            <person name="Montooth K."/>
            <person name="Mount S.M."/>
            <person name="Mu X."/>
            <person name="Myers E."/>
            <person name="Negre B."/>
            <person name="Newfeld S."/>
            <person name="Nielsen R."/>
            <person name="Noor M.A."/>
            <person name="O'Grady P."/>
            <person name="Pachter L."/>
            <person name="Papaceit M."/>
            <person name="Parisi M.J."/>
            <person name="Parisi M."/>
            <person name="Parts L."/>
            <person name="Pedersen J.S."/>
            <person name="Pesole G."/>
            <person name="Phillippy A.M."/>
            <person name="Ponting C.P."/>
            <person name="Pop M."/>
            <person name="Porcelli D."/>
            <person name="Powell J.R."/>
            <person name="Prohaska S."/>
            <person name="Pruitt K."/>
            <person name="Puig M."/>
            <person name="Quesneville H."/>
            <person name="Ram K.R."/>
            <person name="Rand D."/>
            <person name="Rasmussen M.D."/>
            <person name="Reed L.K."/>
            <person name="Reenan R."/>
            <person name="Reily A."/>
            <person name="Remington K.A."/>
            <person name="Rieger T.T."/>
            <person name="Ritchie M.G."/>
            <person name="Robin C."/>
            <person name="Rogers Y.H."/>
            <person name="Rohde C."/>
            <person name="Rozas J."/>
            <person name="Rubenfield M.J."/>
            <person name="Ruiz A."/>
            <person name="Russo S."/>
            <person name="Salzberg S.L."/>
            <person name="Sanchez-Gracia A."/>
            <person name="Saranga D.J."/>
            <person name="Sato H."/>
            <person name="Schaeffer S.W."/>
            <person name="Schatz M.C."/>
            <person name="Schlenke T."/>
            <person name="Schwartz R."/>
            <person name="Segarra C."/>
            <person name="Singh R.S."/>
            <person name="Sirot L."/>
            <person name="Sirota M."/>
            <person name="Sisneros N.B."/>
            <person name="Smith C.D."/>
            <person name="Smith T.F."/>
            <person name="Spieth J."/>
            <person name="Stage D.E."/>
            <person name="Stark A."/>
            <person name="Stephan W."/>
            <person name="Strausberg R.L."/>
            <person name="Strempel S."/>
            <person name="Sturgill D."/>
            <person name="Sutton G."/>
            <person name="Sutton G.G."/>
            <person name="Tao W."/>
            <person name="Teichmann S."/>
            <person name="Tobari Y.N."/>
            <person name="Tomimura Y."/>
            <person name="Tsolas J.M."/>
            <person name="Valente V.L."/>
            <person name="Venter E."/>
            <person name="Venter J.C."/>
            <person name="Vicario S."/>
            <person name="Vieira F.G."/>
            <person name="Vilella A.J."/>
            <person name="Villasante A."/>
            <person name="Walenz B."/>
            <person name="Wang J."/>
            <person name="Wasserman M."/>
            <person name="Watts T."/>
            <person name="Wilson D."/>
            <person name="Wilson R.K."/>
            <person name="Wing R.A."/>
            <person name="Wolfner M.F."/>
            <person name="Wong A."/>
            <person name="Wong G.K."/>
            <person name="Wu C.I."/>
            <person name="Wu G."/>
            <person name="Yamamoto D."/>
            <person name="Yang H.P."/>
            <person name="Yang S.P."/>
            <person name="Yorke J.A."/>
            <person name="Yoshida K."/>
            <person name="Zdobnov E."/>
            <person name="Zhang P."/>
            <person name="Zhang Y."/>
            <person name="Zimin A.V."/>
            <person name="Baldwin J."/>
            <person name="Abdouelleil A."/>
            <person name="Abdulkadir J."/>
            <person name="Abebe A."/>
            <person name="Abera B."/>
            <person name="Abreu J."/>
            <person name="Acer S.C."/>
            <person name="Aftuck L."/>
            <person name="Alexander A."/>
            <person name="An P."/>
            <person name="Anderson E."/>
            <person name="Anderson S."/>
            <person name="Arachi H."/>
            <person name="Azer M."/>
            <person name="Bachantsang P."/>
            <person name="Barry A."/>
            <person name="Bayul T."/>
            <person name="Berlin A."/>
            <person name="Bessette D."/>
            <person name="Bloom T."/>
            <person name="Blye J."/>
            <person name="Boguslavskiy L."/>
            <person name="Bonnet C."/>
            <person name="Boukhgalter B."/>
            <person name="Bourzgui I."/>
            <person name="Brown A."/>
            <person name="Cahill P."/>
            <person name="Channer S."/>
            <person name="Cheshatsang Y."/>
            <person name="Chuda L."/>
            <person name="Citroen M."/>
            <person name="Collymore A."/>
            <person name="Cooke P."/>
            <person name="Costello M."/>
            <person name="D'Aco K."/>
            <person name="Daza R."/>
            <person name="De Haan G."/>
            <person name="DeGray S."/>
            <person name="DeMaso C."/>
            <person name="Dhargay N."/>
            <person name="Dooley K."/>
            <person name="Dooley E."/>
            <person name="Doricent M."/>
            <person name="Dorje P."/>
            <person name="Dorjee K."/>
            <person name="Dupes A."/>
            <person name="Elong R."/>
            <person name="Falk J."/>
            <person name="Farina A."/>
            <person name="Faro S."/>
            <person name="Ferguson D."/>
            <person name="Fisher S."/>
            <person name="Foley C.D."/>
            <person name="Franke A."/>
            <person name="Friedrich D."/>
            <person name="Gadbois L."/>
            <person name="Gearin G."/>
            <person name="Gearin C.R."/>
            <person name="Giannoukos G."/>
            <person name="Goode T."/>
            <person name="Graham J."/>
            <person name="Grandbois E."/>
            <person name="Grewal S."/>
            <person name="Gyaltsen K."/>
            <person name="Hafez N."/>
            <person name="Hagos B."/>
            <person name="Hall J."/>
            <person name="Henson C."/>
            <person name="Hollinger A."/>
            <person name="Honan T."/>
            <person name="Huard M.D."/>
            <person name="Hughes L."/>
            <person name="Hurhula B."/>
            <person name="Husby M.E."/>
            <person name="Kamat A."/>
            <person name="Kanga B."/>
            <person name="Kashin S."/>
            <person name="Khazanovich D."/>
            <person name="Kisner P."/>
            <person name="Lance K."/>
            <person name="Lara M."/>
            <person name="Lee W."/>
            <person name="Lennon N."/>
            <person name="Letendre F."/>
            <person name="LeVine R."/>
            <person name="Lipovsky A."/>
            <person name="Liu X."/>
            <person name="Liu J."/>
            <person name="Liu S."/>
            <person name="Lokyitsang T."/>
            <person name="Lokyitsang Y."/>
            <person name="Lubonja R."/>
            <person name="Lui A."/>
            <person name="MacDonald P."/>
            <person name="Magnisalis V."/>
            <person name="Maru K."/>
            <person name="Matthews C."/>
            <person name="McCusker W."/>
            <person name="McDonough S."/>
            <person name="Mehta T."/>
            <person name="Meldrim J."/>
            <person name="Meneus L."/>
            <person name="Mihai O."/>
            <person name="Mihalev A."/>
            <person name="Mihova T."/>
            <person name="Mittelman R."/>
            <person name="Mlenga V."/>
            <person name="Montmayeur A."/>
            <person name="Mulrain L."/>
            <person name="Navidi A."/>
            <person name="Naylor J."/>
            <person name="Negash T."/>
            <person name="Nguyen T."/>
            <person name="Nguyen N."/>
            <person name="Nicol R."/>
            <person name="Norbu C."/>
            <person name="Norbu N."/>
            <person name="Novod N."/>
            <person name="O'Neill B."/>
            <person name="Osman S."/>
            <person name="Markiewicz E."/>
            <person name="Oyono O.L."/>
            <person name="Patti C."/>
            <person name="Phunkhang P."/>
            <person name="Pierre F."/>
            <person name="Priest M."/>
            <person name="Raghuraman S."/>
            <person name="Rege F."/>
            <person name="Reyes R."/>
            <person name="Rise C."/>
            <person name="Rogov P."/>
            <person name="Ross K."/>
            <person name="Ryan E."/>
            <person name="Settipalli S."/>
            <person name="Shea T."/>
            <person name="Sherpa N."/>
            <person name="Shi L."/>
            <person name="Shih D."/>
            <person name="Sparrow T."/>
            <person name="Spaulding J."/>
            <person name="Stalker J."/>
            <person name="Stange-Thomann N."/>
            <person name="Stavropoulos S."/>
            <person name="Stone C."/>
            <person name="Strader C."/>
            <person name="Tesfaye S."/>
            <person name="Thomson T."/>
            <person name="Thoulutsang Y."/>
            <person name="Thoulutsang D."/>
            <person name="Topham K."/>
            <person name="Topping I."/>
            <person name="Tsamla T."/>
            <person name="Vassiliev H."/>
            <person name="Vo A."/>
            <person name="Wangchuk T."/>
            <person name="Wangdi T."/>
            <person name="Weiand M."/>
            <person name="Wilkinson J."/>
            <person name="Wilson A."/>
            <person name="Yadav S."/>
            <person name="Young G."/>
            <person name="Yu Q."/>
            <person name="Zembek L."/>
            <person name="Zhong D."/>
            <person name="Zimmer A."/>
            <person name="Zwirko Z."/>
            <person name="Jaffe D.B."/>
            <person name="Alvarez P."/>
            <person name="Brockman W."/>
            <person name="Butler J."/>
            <person name="Chin C."/>
            <person name="Gnerre S."/>
            <person name="Grabherr M."/>
            <person name="Kleber M."/>
            <person name="Mauceli E."/>
            <person name="MacCallum I."/>
        </authorList>
    </citation>
    <scope>NUCLEOTIDE SEQUENCE [LARGE SCALE GENOMIC DNA]</scope>
    <source>
        <strain evidence="2">Rob3c / Tucson 14021-0248.25</strain>
    </source>
</reference>
<dbReference type="EMBL" id="CH684809">
    <property type="protein sequence ID" value="EDW56515.1"/>
    <property type="molecule type" value="Genomic_DNA"/>
</dbReference>
<keyword evidence="2" id="KW-1185">Reference proteome</keyword>
<accession>B4IQ21</accession>
<protein>
    <submittedName>
        <fullName evidence="1">GM11688</fullName>
    </submittedName>
</protein>
<evidence type="ECO:0000313" key="2">
    <source>
        <dbReference type="Proteomes" id="UP000001292"/>
    </source>
</evidence>
<dbReference type="AlphaFoldDB" id="B4IQ21"/>
<name>B4IQ21_DROSE</name>